<dbReference type="PANTHER" id="PTHR15286">
    <property type="entry name" value="RAS-ASSOCIATING DOMAIN CONTAINING PROTEIN"/>
    <property type="match status" value="1"/>
</dbReference>
<dbReference type="SMART" id="SM00314">
    <property type="entry name" value="RA"/>
    <property type="match status" value="1"/>
</dbReference>
<dbReference type="EMBL" id="BFAA01010450">
    <property type="protein sequence ID" value="GCB78454.1"/>
    <property type="molecule type" value="Genomic_DNA"/>
</dbReference>
<evidence type="ECO:0000256" key="1">
    <source>
        <dbReference type="SAM" id="Coils"/>
    </source>
</evidence>
<dbReference type="STRING" id="75743.A0A401PZ78"/>
<accession>A0A401PZ78</accession>
<gene>
    <name evidence="4" type="ORF">scyTo_0016823</name>
</gene>
<dbReference type="SUPFAM" id="SSF54236">
    <property type="entry name" value="Ubiquitin-like"/>
    <property type="match status" value="1"/>
</dbReference>
<evidence type="ECO:0000313" key="5">
    <source>
        <dbReference type="Proteomes" id="UP000288216"/>
    </source>
</evidence>
<dbReference type="Pfam" id="PF00788">
    <property type="entry name" value="RA"/>
    <property type="match status" value="1"/>
</dbReference>
<evidence type="ECO:0000259" key="3">
    <source>
        <dbReference type="PROSITE" id="PS50200"/>
    </source>
</evidence>
<reference evidence="4 5" key="1">
    <citation type="journal article" date="2018" name="Nat. Ecol. Evol.">
        <title>Shark genomes provide insights into elasmobranch evolution and the origin of vertebrates.</title>
        <authorList>
            <person name="Hara Y"/>
            <person name="Yamaguchi K"/>
            <person name="Onimaru K"/>
            <person name="Kadota M"/>
            <person name="Koyanagi M"/>
            <person name="Keeley SD"/>
            <person name="Tatsumi K"/>
            <person name="Tanaka K"/>
            <person name="Motone F"/>
            <person name="Kageyama Y"/>
            <person name="Nozu R"/>
            <person name="Adachi N"/>
            <person name="Nishimura O"/>
            <person name="Nakagawa R"/>
            <person name="Tanegashima C"/>
            <person name="Kiyatake I"/>
            <person name="Matsumoto R"/>
            <person name="Murakumo K"/>
            <person name="Nishida K"/>
            <person name="Terakita A"/>
            <person name="Kuratani S"/>
            <person name="Sato K"/>
            <person name="Hyodo S Kuraku.S."/>
        </authorList>
    </citation>
    <scope>NUCLEOTIDE SEQUENCE [LARGE SCALE GENOMIC DNA]</scope>
</reference>
<name>A0A401PZ78_SCYTO</name>
<dbReference type="GO" id="GO:0007165">
    <property type="term" value="P:signal transduction"/>
    <property type="evidence" value="ECO:0007669"/>
    <property type="project" value="InterPro"/>
</dbReference>
<feature type="region of interest" description="Disordered" evidence="2">
    <location>
        <begin position="361"/>
        <end position="419"/>
    </location>
</feature>
<feature type="region of interest" description="Disordered" evidence="2">
    <location>
        <begin position="83"/>
        <end position="102"/>
    </location>
</feature>
<comment type="caution">
    <text evidence="4">The sequence shown here is derived from an EMBL/GenBank/DDBJ whole genome shotgun (WGS) entry which is preliminary data.</text>
</comment>
<feature type="region of interest" description="Disordered" evidence="2">
    <location>
        <begin position="110"/>
        <end position="132"/>
    </location>
</feature>
<feature type="compositionally biased region" description="Polar residues" evidence="2">
    <location>
        <begin position="92"/>
        <end position="102"/>
    </location>
</feature>
<dbReference type="InterPro" id="IPR029071">
    <property type="entry name" value="Ubiquitin-like_domsf"/>
</dbReference>
<feature type="compositionally biased region" description="Polar residues" evidence="2">
    <location>
        <begin position="395"/>
        <end position="405"/>
    </location>
</feature>
<feature type="compositionally biased region" description="Polar residues" evidence="2">
    <location>
        <begin position="377"/>
        <end position="387"/>
    </location>
</feature>
<keyword evidence="1" id="KW-0175">Coiled coil</keyword>
<organism evidence="4 5">
    <name type="scientific">Scyliorhinus torazame</name>
    <name type="common">Cloudy catshark</name>
    <name type="synonym">Catulus torazame</name>
    <dbReference type="NCBI Taxonomy" id="75743"/>
    <lineage>
        <taxon>Eukaryota</taxon>
        <taxon>Metazoa</taxon>
        <taxon>Chordata</taxon>
        <taxon>Craniata</taxon>
        <taxon>Vertebrata</taxon>
        <taxon>Chondrichthyes</taxon>
        <taxon>Elasmobranchii</taxon>
        <taxon>Galeomorphii</taxon>
        <taxon>Galeoidea</taxon>
        <taxon>Carcharhiniformes</taxon>
        <taxon>Scyliorhinidae</taxon>
        <taxon>Scyliorhinus</taxon>
    </lineage>
</organism>
<dbReference type="InterPro" id="IPR033593">
    <property type="entry name" value="N-RASSF"/>
</dbReference>
<dbReference type="AlphaFoldDB" id="A0A401PZ78"/>
<feature type="domain" description="Ras-associating" evidence="3">
    <location>
        <begin position="1"/>
        <end position="82"/>
    </location>
</feature>
<feature type="coiled-coil region" evidence="1">
    <location>
        <begin position="201"/>
        <end position="252"/>
    </location>
</feature>
<dbReference type="PROSITE" id="PS50200">
    <property type="entry name" value="RA"/>
    <property type="match status" value="1"/>
</dbReference>
<protein>
    <recommendedName>
        <fullName evidence="3">Ras-associating domain-containing protein</fullName>
    </recommendedName>
</protein>
<dbReference type="OrthoDB" id="10051571at2759"/>
<evidence type="ECO:0000256" key="2">
    <source>
        <dbReference type="SAM" id="MobiDB-lite"/>
    </source>
</evidence>
<feature type="coiled-coil region" evidence="1">
    <location>
        <begin position="328"/>
        <end position="355"/>
    </location>
</feature>
<dbReference type="Proteomes" id="UP000288216">
    <property type="component" value="Unassembled WGS sequence"/>
</dbReference>
<evidence type="ECO:0000313" key="4">
    <source>
        <dbReference type="EMBL" id="GCB78454.1"/>
    </source>
</evidence>
<sequence>MELKVWVDGVQRVVCGVTEETTCQEVVIALAQAIGQTGRYVLIQKLRDNEHQLLANDSPLQLLAKCGQYANDIQFLLRRTGSTHSERPISGNGAQTPESSLSRIALLPGKPTFPELPKRREPKKSLTFTGGALGDPNLALQNKWRGKNLSGAEGQDKVSKPPASKEDFFKLILMQQEKLNSVSAQHESFNCQIKSWEQPGMPDFEKQLVQLEQAVRRNDEELDEEQFWERELQLEKEREKELQRHLNKLKQSFRENMQKLHEISSRTAFLDREILQEEGERTRRLKTSHRASHTNTREAIDRVRTEIGAKTQQNQQIQTSITEVGRTLEETDRRLQAKTQELEELNKDLRQCNLQQFIQQTGSVGTQTKSEEDSTTDEPNQQPSTHWNGDIHISEINSPPRQTAKQFLGNPRNLQNPLVSSLNPEEFQHWIVGS</sequence>
<dbReference type="PANTHER" id="PTHR15286:SF11">
    <property type="entry name" value="RAS ASSOCIATION DOMAIN-CONTAINING PROTEIN 7"/>
    <property type="match status" value="1"/>
</dbReference>
<keyword evidence="5" id="KW-1185">Reference proteome</keyword>
<dbReference type="InterPro" id="IPR000159">
    <property type="entry name" value="RA_dom"/>
</dbReference>
<dbReference type="OMA" id="YWESEYL"/>
<dbReference type="Gene3D" id="3.10.20.90">
    <property type="entry name" value="Phosphatidylinositol 3-kinase Catalytic Subunit, Chain A, domain 1"/>
    <property type="match status" value="1"/>
</dbReference>
<proteinExistence type="predicted"/>